<dbReference type="InterPro" id="IPR013762">
    <property type="entry name" value="Integrase-like_cat_sf"/>
</dbReference>
<dbReference type="PROSITE" id="PS51900">
    <property type="entry name" value="CB"/>
    <property type="match status" value="1"/>
</dbReference>
<dbReference type="InterPro" id="IPR038488">
    <property type="entry name" value="Integrase_DNA-bd_sf"/>
</dbReference>
<dbReference type="Pfam" id="PF13356">
    <property type="entry name" value="Arm-DNA-bind_3"/>
    <property type="match status" value="1"/>
</dbReference>
<dbReference type="Gene3D" id="1.10.150.130">
    <property type="match status" value="1"/>
</dbReference>
<dbReference type="PANTHER" id="PTHR30629">
    <property type="entry name" value="PROPHAGE INTEGRASE"/>
    <property type="match status" value="1"/>
</dbReference>
<dbReference type="Pfam" id="PF00589">
    <property type="entry name" value="Phage_integrase"/>
    <property type="match status" value="1"/>
</dbReference>
<name>A0ABT8AR47_9HYPH</name>
<keyword evidence="4" id="KW-0233">DNA recombination</keyword>
<evidence type="ECO:0000259" key="7">
    <source>
        <dbReference type="PROSITE" id="PS51900"/>
    </source>
</evidence>
<dbReference type="SUPFAM" id="SSF56349">
    <property type="entry name" value="DNA breaking-rejoining enzymes"/>
    <property type="match status" value="1"/>
</dbReference>
<organism evidence="8 9">
    <name type="scientific">Methylobacterium longum</name>
    <dbReference type="NCBI Taxonomy" id="767694"/>
    <lineage>
        <taxon>Bacteria</taxon>
        <taxon>Pseudomonadati</taxon>
        <taxon>Pseudomonadota</taxon>
        <taxon>Alphaproteobacteria</taxon>
        <taxon>Hyphomicrobiales</taxon>
        <taxon>Methylobacteriaceae</taxon>
        <taxon>Methylobacterium</taxon>
    </lineage>
</organism>
<dbReference type="PANTHER" id="PTHR30629:SF2">
    <property type="entry name" value="PROPHAGE INTEGRASE INTS-RELATED"/>
    <property type="match status" value="1"/>
</dbReference>
<comment type="similarity">
    <text evidence="1">Belongs to the 'phage' integrase family.</text>
</comment>
<dbReference type="PROSITE" id="PS51898">
    <property type="entry name" value="TYR_RECOMBINASE"/>
    <property type="match status" value="1"/>
</dbReference>
<keyword evidence="9" id="KW-1185">Reference proteome</keyword>
<dbReference type="Pfam" id="PF22022">
    <property type="entry name" value="Phage_int_M"/>
    <property type="match status" value="1"/>
</dbReference>
<evidence type="ECO:0000313" key="9">
    <source>
        <dbReference type="Proteomes" id="UP001244297"/>
    </source>
</evidence>
<dbReference type="CDD" id="cd00801">
    <property type="entry name" value="INT_P4_C"/>
    <property type="match status" value="1"/>
</dbReference>
<keyword evidence="3 5" id="KW-0238">DNA-binding</keyword>
<evidence type="ECO:0000259" key="6">
    <source>
        <dbReference type="PROSITE" id="PS51898"/>
    </source>
</evidence>
<evidence type="ECO:0000256" key="1">
    <source>
        <dbReference type="ARBA" id="ARBA00008857"/>
    </source>
</evidence>
<evidence type="ECO:0000256" key="3">
    <source>
        <dbReference type="ARBA" id="ARBA00023125"/>
    </source>
</evidence>
<comment type="caution">
    <text evidence="8">The sequence shown here is derived from an EMBL/GenBank/DDBJ whole genome shotgun (WGS) entry which is preliminary data.</text>
</comment>
<accession>A0ABT8AR47</accession>
<dbReference type="EMBL" id="JAUFPT010000054">
    <property type="protein sequence ID" value="MDN3572080.1"/>
    <property type="molecule type" value="Genomic_DNA"/>
</dbReference>
<dbReference type="InterPro" id="IPR002104">
    <property type="entry name" value="Integrase_catalytic"/>
</dbReference>
<dbReference type="InterPro" id="IPR010998">
    <property type="entry name" value="Integrase_recombinase_N"/>
</dbReference>
<proteinExistence type="inferred from homology"/>
<dbReference type="InterPro" id="IPR011010">
    <property type="entry name" value="DNA_brk_join_enz"/>
</dbReference>
<dbReference type="RefSeq" id="WP_238287090.1">
    <property type="nucleotide sequence ID" value="NZ_BPQS01000008.1"/>
</dbReference>
<dbReference type="InterPro" id="IPR044068">
    <property type="entry name" value="CB"/>
</dbReference>
<protein>
    <submittedName>
        <fullName evidence="8">Tyrosine-type recombinase/integrase</fullName>
    </submittedName>
</protein>
<evidence type="ECO:0000256" key="2">
    <source>
        <dbReference type="ARBA" id="ARBA00022908"/>
    </source>
</evidence>
<reference evidence="9" key="1">
    <citation type="journal article" date="2019" name="Int. J. Syst. Evol. Microbiol.">
        <title>The Global Catalogue of Microorganisms (GCM) 10K type strain sequencing project: providing services to taxonomists for standard genome sequencing and annotation.</title>
        <authorList>
            <consortium name="The Broad Institute Genomics Platform"/>
            <consortium name="The Broad Institute Genome Sequencing Center for Infectious Disease"/>
            <person name="Wu L."/>
            <person name="Ma J."/>
        </authorList>
    </citation>
    <scope>NUCLEOTIDE SEQUENCE [LARGE SCALE GENOMIC DNA]</scope>
    <source>
        <strain evidence="9">CECT 7806</strain>
    </source>
</reference>
<evidence type="ECO:0000313" key="8">
    <source>
        <dbReference type="EMBL" id="MDN3572080.1"/>
    </source>
</evidence>
<dbReference type="InterPro" id="IPR050808">
    <property type="entry name" value="Phage_Integrase"/>
</dbReference>
<evidence type="ECO:0000256" key="5">
    <source>
        <dbReference type="PROSITE-ProRule" id="PRU01248"/>
    </source>
</evidence>
<feature type="domain" description="Tyr recombinase" evidence="6">
    <location>
        <begin position="208"/>
        <end position="386"/>
    </location>
</feature>
<dbReference type="Proteomes" id="UP001244297">
    <property type="component" value="Unassembled WGS sequence"/>
</dbReference>
<dbReference type="Gene3D" id="1.10.443.10">
    <property type="entry name" value="Intergrase catalytic core"/>
    <property type="match status" value="1"/>
</dbReference>
<dbReference type="Gene3D" id="3.30.160.390">
    <property type="entry name" value="Integrase, DNA-binding domain"/>
    <property type="match status" value="1"/>
</dbReference>
<keyword evidence="2" id="KW-0229">DNA integration</keyword>
<evidence type="ECO:0000256" key="4">
    <source>
        <dbReference type="ARBA" id="ARBA00023172"/>
    </source>
</evidence>
<feature type="domain" description="Core-binding (CB)" evidence="7">
    <location>
        <begin position="109"/>
        <end position="187"/>
    </location>
</feature>
<sequence>MPKALTVRGIEALKGGPARAEIPDGLIPGLYLVCQSSGVKSWAVRYRSGGRTRKHTLGRYPAIDLANAREIARRTLVAVASGRDPAADKAESRRVAGELAGPARDRFDAAAALFIERYAKANTKAQTWRESERLLATHVLPLWRTRRVQEIARRDVVELMDVIVDRGAPVSANRTLAVVRRMFGWLVERGVIVTNPCADVRAPTAEKSRDRVLSDDELRTILQACDRLNEPFGALIKLLALTAQRRDEVGQMTWREVDLDARMWTIPKERAKNGIAHDVPLSDSAVTVLAGVRRIAGTRGLVFTTTGETPVSGFSKIKKRLDAAVPDAPPWVLHDLRRTAASGMARLGVGLPVVEKVLNHTSGSFGGVAGVYQRHHFADEKRAALEAWAAHVEAIISGAHTR</sequence>
<gene>
    <name evidence="8" type="ORF">QWZ18_15765</name>
</gene>
<dbReference type="InterPro" id="IPR053876">
    <property type="entry name" value="Phage_int_M"/>
</dbReference>
<dbReference type="InterPro" id="IPR025166">
    <property type="entry name" value="Integrase_DNA_bind_dom"/>
</dbReference>